<evidence type="ECO:0008006" key="5">
    <source>
        <dbReference type="Google" id="ProtNLM"/>
    </source>
</evidence>
<sequence>MNGINLFPWRQVTHRHQSKVFINLAFIFVGIGVGIYCILNSLTQAKQHELQKHQNDLNEIQRLLTQSQIQISQLRQYTKDIEELNAIPVKQRQEILDMVAKLPFEEGELQFLHFTAEQIQLIGSVLNQQEFEKIHQFLAQKFTKIKLARFTPEQNKLNFQFNIELM</sequence>
<protein>
    <recommendedName>
        <fullName evidence="5">Competence protein ComB</fullName>
    </recommendedName>
</protein>
<evidence type="ECO:0000256" key="2">
    <source>
        <dbReference type="SAM" id="Phobius"/>
    </source>
</evidence>
<keyword evidence="1" id="KW-0175">Coiled coil</keyword>
<keyword evidence="2" id="KW-0812">Transmembrane</keyword>
<comment type="caution">
    <text evidence="3">The sequence shown here is derived from an EMBL/GenBank/DDBJ whole genome shotgun (WGS) entry which is preliminary data.</text>
</comment>
<dbReference type="PIRSF" id="PIRSF020785">
    <property type="entry name" value="Competence_ComB"/>
    <property type="match status" value="1"/>
</dbReference>
<keyword evidence="4" id="KW-1185">Reference proteome</keyword>
<dbReference type="RefSeq" id="WP_077462460.1">
    <property type="nucleotide sequence ID" value="NZ_MLAA01000005.1"/>
</dbReference>
<dbReference type="EMBL" id="MLAA01000005">
    <property type="protein sequence ID" value="OOF70982.1"/>
    <property type="molecule type" value="Genomic_DNA"/>
</dbReference>
<evidence type="ECO:0000256" key="1">
    <source>
        <dbReference type="SAM" id="Coils"/>
    </source>
</evidence>
<keyword evidence="2" id="KW-1133">Transmembrane helix</keyword>
<keyword evidence="2" id="KW-0472">Membrane</keyword>
<organism evidence="3 4">
    <name type="scientific">Rodentibacter caecimuris</name>
    <dbReference type="NCBI Taxonomy" id="1796644"/>
    <lineage>
        <taxon>Bacteria</taxon>
        <taxon>Pseudomonadati</taxon>
        <taxon>Pseudomonadota</taxon>
        <taxon>Gammaproteobacteria</taxon>
        <taxon>Pasteurellales</taxon>
        <taxon>Pasteurellaceae</taxon>
        <taxon>Rodentibacter</taxon>
    </lineage>
</organism>
<proteinExistence type="predicted"/>
<reference evidence="3 4" key="1">
    <citation type="submission" date="2016-10" db="EMBL/GenBank/DDBJ databases">
        <title>Rodentibacter gen. nov. and new species.</title>
        <authorList>
            <person name="Christensen H."/>
        </authorList>
    </citation>
    <scope>NUCLEOTIDE SEQUENCE [LARGE SCALE GENOMIC DNA]</scope>
    <source>
        <strain evidence="3 4">1998236014</strain>
    </source>
</reference>
<dbReference type="InterPro" id="IPR016778">
    <property type="entry name" value="Competence_ComB"/>
</dbReference>
<name>A0ABX3L0D4_9PAST</name>
<gene>
    <name evidence="3" type="ORF">BKG89_01695</name>
</gene>
<dbReference type="Proteomes" id="UP000188820">
    <property type="component" value="Unassembled WGS sequence"/>
</dbReference>
<accession>A0ABX3L0D4</accession>
<feature type="transmembrane region" description="Helical" evidence="2">
    <location>
        <begin position="20"/>
        <end position="39"/>
    </location>
</feature>
<feature type="coiled-coil region" evidence="1">
    <location>
        <begin position="43"/>
        <end position="70"/>
    </location>
</feature>
<evidence type="ECO:0000313" key="3">
    <source>
        <dbReference type="EMBL" id="OOF70982.1"/>
    </source>
</evidence>
<evidence type="ECO:0000313" key="4">
    <source>
        <dbReference type="Proteomes" id="UP000188820"/>
    </source>
</evidence>